<gene>
    <name evidence="1" type="ORF">OM075_19180</name>
</gene>
<dbReference type="EMBL" id="JAPDPJ010000058">
    <property type="protein sequence ID" value="MCW3788600.1"/>
    <property type="molecule type" value="Genomic_DNA"/>
</dbReference>
<dbReference type="Proteomes" id="UP001209229">
    <property type="component" value="Unassembled WGS sequence"/>
</dbReference>
<dbReference type="InterPro" id="IPR011659">
    <property type="entry name" value="WD40"/>
</dbReference>
<reference evidence="1" key="1">
    <citation type="submission" date="2022-10" db="EMBL/GenBank/DDBJ databases">
        <authorList>
            <person name="Yu W.X."/>
        </authorList>
    </citation>
    <scope>NUCLEOTIDE SEQUENCE</scope>
    <source>
        <strain evidence="1">AAT</strain>
    </source>
</reference>
<dbReference type="Gene3D" id="1.25.40.10">
    <property type="entry name" value="Tetratricopeptide repeat domain"/>
    <property type="match status" value="1"/>
</dbReference>
<dbReference type="SUPFAM" id="SSF48452">
    <property type="entry name" value="TPR-like"/>
    <property type="match status" value="1"/>
</dbReference>
<evidence type="ECO:0000313" key="1">
    <source>
        <dbReference type="EMBL" id="MCW3788600.1"/>
    </source>
</evidence>
<dbReference type="AlphaFoldDB" id="A0AAE3M866"/>
<name>A0AAE3M866_9BACT</name>
<dbReference type="Pfam" id="PF07676">
    <property type="entry name" value="PD40"/>
    <property type="match status" value="1"/>
</dbReference>
<protein>
    <recommendedName>
        <fullName evidence="3">WD40-like Beta Propeller Repeat</fullName>
    </recommendedName>
</protein>
<evidence type="ECO:0000313" key="2">
    <source>
        <dbReference type="Proteomes" id="UP001209229"/>
    </source>
</evidence>
<sequence length="516" mass="59516">MKLKVLVITFFSAFLINGFILGQSNAKGGDFYYKVGTYDRALRGYKRELRNSKNKTELYKKIVECYIKSNVDKNDAFNYIDKLLEEERNAENVFKHGQILFYTMKFDLAASEFEWVKLHEEKESKLYKESNLYLNWILNANAFVNKPIDIEFINLGKDINTSKSELNAFVSVKDDILLFSSNKRYLSDIGINYYNVCKAERGNNTWQKSKTLGRNINSQYDEIVAGCSPEGNPLFVFHNRKGNEKIGYSVLNDQNKYSDLEEFTYPIDQKGGEFGTWLSQSTDTLIFVSDNSEGNTDIFYSIKLPDGNFGVPRPIPGEVNSKYDENFPVLVDNGKRLYFSSNNEYSMGGYDLFYSDWNEETKSWGKPVNLGYPLNDVYDNYTISMPQNKRYAYVSAVRPEGYGERDIYKVLFKTQSPDHLILRCSTFFETDTGVIVPKIIMRAELKDLKSNEIIGRYKLSTDSAKFVLAVEPGKYTIAFLSDGKEIYKTDLVIPEMTYSTEPVNREFIIPKKEKNE</sequence>
<comment type="caution">
    <text evidence="1">The sequence shown here is derived from an EMBL/GenBank/DDBJ whole genome shotgun (WGS) entry which is preliminary data.</text>
</comment>
<dbReference type="InterPro" id="IPR011990">
    <property type="entry name" value="TPR-like_helical_dom_sf"/>
</dbReference>
<evidence type="ECO:0008006" key="3">
    <source>
        <dbReference type="Google" id="ProtNLM"/>
    </source>
</evidence>
<keyword evidence="2" id="KW-1185">Reference proteome</keyword>
<dbReference type="RefSeq" id="WP_301192158.1">
    <property type="nucleotide sequence ID" value="NZ_JAPDPJ010000058.1"/>
</dbReference>
<accession>A0AAE3M866</accession>
<dbReference type="SUPFAM" id="SSF82171">
    <property type="entry name" value="DPP6 N-terminal domain-like"/>
    <property type="match status" value="1"/>
</dbReference>
<organism evidence="1 2">
    <name type="scientific">Plebeiibacterium sediminum</name>
    <dbReference type="NCBI Taxonomy" id="2992112"/>
    <lineage>
        <taxon>Bacteria</taxon>
        <taxon>Pseudomonadati</taxon>
        <taxon>Bacteroidota</taxon>
        <taxon>Bacteroidia</taxon>
        <taxon>Marinilabiliales</taxon>
        <taxon>Marinilabiliaceae</taxon>
        <taxon>Plebeiibacterium</taxon>
    </lineage>
</organism>
<proteinExistence type="predicted"/>